<reference evidence="1" key="1">
    <citation type="submission" date="2014-09" db="EMBL/GenBank/DDBJ databases">
        <authorList>
            <person name="Magalhaes I.L.F."/>
            <person name="Oliveira U."/>
            <person name="Santos F.R."/>
            <person name="Vidigal T.H.D.A."/>
            <person name="Brescovit A.D."/>
            <person name="Santos A.J."/>
        </authorList>
    </citation>
    <scope>NUCLEOTIDE SEQUENCE</scope>
    <source>
        <tissue evidence="1">Shoot tissue taken approximately 20 cm above the soil surface</tissue>
    </source>
</reference>
<sequence length="26" mass="3045">MRSSNVFELDGMLKTKGSLDRLRRMC</sequence>
<evidence type="ECO:0000313" key="1">
    <source>
        <dbReference type="EMBL" id="JAD32401.1"/>
    </source>
</evidence>
<dbReference type="AlphaFoldDB" id="A0A0A8Z0R8"/>
<proteinExistence type="predicted"/>
<reference evidence="1" key="2">
    <citation type="journal article" date="2015" name="Data Brief">
        <title>Shoot transcriptome of the giant reed, Arundo donax.</title>
        <authorList>
            <person name="Barrero R.A."/>
            <person name="Guerrero F.D."/>
            <person name="Moolhuijzen P."/>
            <person name="Goolsby J.A."/>
            <person name="Tidwell J."/>
            <person name="Bellgard S.E."/>
            <person name="Bellgard M.I."/>
        </authorList>
    </citation>
    <scope>NUCLEOTIDE SEQUENCE</scope>
    <source>
        <tissue evidence="1">Shoot tissue taken approximately 20 cm above the soil surface</tissue>
    </source>
</reference>
<accession>A0A0A8Z0R8</accession>
<dbReference type="EMBL" id="GBRH01265494">
    <property type="protein sequence ID" value="JAD32401.1"/>
    <property type="molecule type" value="Transcribed_RNA"/>
</dbReference>
<name>A0A0A8Z0R8_ARUDO</name>
<protein>
    <submittedName>
        <fullName evidence="1">Uncharacterized protein</fullName>
    </submittedName>
</protein>
<organism evidence="1">
    <name type="scientific">Arundo donax</name>
    <name type="common">Giant reed</name>
    <name type="synonym">Donax arundinaceus</name>
    <dbReference type="NCBI Taxonomy" id="35708"/>
    <lineage>
        <taxon>Eukaryota</taxon>
        <taxon>Viridiplantae</taxon>
        <taxon>Streptophyta</taxon>
        <taxon>Embryophyta</taxon>
        <taxon>Tracheophyta</taxon>
        <taxon>Spermatophyta</taxon>
        <taxon>Magnoliopsida</taxon>
        <taxon>Liliopsida</taxon>
        <taxon>Poales</taxon>
        <taxon>Poaceae</taxon>
        <taxon>PACMAD clade</taxon>
        <taxon>Arundinoideae</taxon>
        <taxon>Arundineae</taxon>
        <taxon>Arundo</taxon>
    </lineage>
</organism>